<dbReference type="AlphaFoldDB" id="A0A5J9U2L6"/>
<comment type="caution">
    <text evidence="1">The sequence shown here is derived from an EMBL/GenBank/DDBJ whole genome shotgun (WGS) entry which is preliminary data.</text>
</comment>
<reference evidence="1 2" key="1">
    <citation type="journal article" date="2019" name="Sci. Rep.">
        <title>A high-quality genome of Eragrostis curvula grass provides insights into Poaceae evolution and supports new strategies to enhance forage quality.</title>
        <authorList>
            <person name="Carballo J."/>
            <person name="Santos B.A.C.M."/>
            <person name="Zappacosta D."/>
            <person name="Garbus I."/>
            <person name="Selva J.P."/>
            <person name="Gallo C.A."/>
            <person name="Diaz A."/>
            <person name="Albertini E."/>
            <person name="Caccamo M."/>
            <person name="Echenique V."/>
        </authorList>
    </citation>
    <scope>NUCLEOTIDE SEQUENCE [LARGE SCALE GENOMIC DNA]</scope>
    <source>
        <strain evidence="2">cv. Victoria</strain>
        <tissue evidence="1">Leaf</tissue>
    </source>
</reference>
<organism evidence="1 2">
    <name type="scientific">Eragrostis curvula</name>
    <name type="common">weeping love grass</name>
    <dbReference type="NCBI Taxonomy" id="38414"/>
    <lineage>
        <taxon>Eukaryota</taxon>
        <taxon>Viridiplantae</taxon>
        <taxon>Streptophyta</taxon>
        <taxon>Embryophyta</taxon>
        <taxon>Tracheophyta</taxon>
        <taxon>Spermatophyta</taxon>
        <taxon>Magnoliopsida</taxon>
        <taxon>Liliopsida</taxon>
        <taxon>Poales</taxon>
        <taxon>Poaceae</taxon>
        <taxon>PACMAD clade</taxon>
        <taxon>Chloridoideae</taxon>
        <taxon>Eragrostideae</taxon>
        <taxon>Eragrostidinae</taxon>
        <taxon>Eragrostis</taxon>
    </lineage>
</organism>
<evidence type="ECO:0000313" key="1">
    <source>
        <dbReference type="EMBL" id="TVU17785.1"/>
    </source>
</evidence>
<accession>A0A5J9U2L6</accession>
<proteinExistence type="predicted"/>
<dbReference type="EMBL" id="RWGY01000029">
    <property type="protein sequence ID" value="TVU17785.1"/>
    <property type="molecule type" value="Genomic_DNA"/>
</dbReference>
<keyword evidence="2" id="KW-1185">Reference proteome</keyword>
<name>A0A5J9U2L6_9POAL</name>
<dbReference type="Proteomes" id="UP000324897">
    <property type="component" value="Chromosome 7"/>
</dbReference>
<gene>
    <name evidence="1" type="ORF">EJB05_33841</name>
</gene>
<dbReference type="Gramene" id="TVU17785">
    <property type="protein sequence ID" value="TVU17785"/>
    <property type="gene ID" value="EJB05_33841"/>
</dbReference>
<feature type="non-terminal residue" evidence="1">
    <location>
        <position position="1"/>
    </location>
</feature>
<dbReference type="OrthoDB" id="615710at2759"/>
<sequence>MNSAAPAEVDYCVYHPQNQIHNLSICNSGHVVCSVCRDKLIARDATTSPTAGNQWLFLLNVVRQPLDRVISMLCIHPHTSVDEEDPSSKGVECNLWYSNFQFANNRHKGDRLIDHYQMSTFRVPCTDLSNGLPNQEDCFRFVVPKSVLEDHEDVGESVDVPLDCRKCLTNSFMMF</sequence>
<protein>
    <submittedName>
        <fullName evidence="1">Uncharacterized protein</fullName>
    </submittedName>
</protein>
<evidence type="ECO:0000313" key="2">
    <source>
        <dbReference type="Proteomes" id="UP000324897"/>
    </source>
</evidence>